<evidence type="ECO:0000313" key="3">
    <source>
        <dbReference type="EMBL" id="EDO49603.1"/>
    </source>
</evidence>
<dbReference type="InterPro" id="IPR002919">
    <property type="entry name" value="TIL_dom"/>
</dbReference>
<dbReference type="EMBL" id="DS469508">
    <property type="protein sequence ID" value="EDO49603.1"/>
    <property type="molecule type" value="Genomic_DNA"/>
</dbReference>
<dbReference type="CDD" id="cd19941">
    <property type="entry name" value="TIL"/>
    <property type="match status" value="1"/>
</dbReference>
<evidence type="ECO:0000313" key="4">
    <source>
        <dbReference type="Proteomes" id="UP000001593"/>
    </source>
</evidence>
<dbReference type="eggNOG" id="KOG1216">
    <property type="taxonomic scope" value="Eukaryota"/>
</dbReference>
<dbReference type="InterPro" id="IPR036084">
    <property type="entry name" value="Ser_inhib-like_sf"/>
</dbReference>
<dbReference type="SUPFAM" id="SSF57567">
    <property type="entry name" value="Serine protease inhibitors"/>
    <property type="match status" value="1"/>
</dbReference>
<dbReference type="InParanoid" id="A7RFH4"/>
<feature type="domain" description="TIL" evidence="2">
    <location>
        <begin position="4"/>
        <end position="54"/>
    </location>
</feature>
<gene>
    <name evidence="3" type="ORF">NEMVEDRAFT_v1g79772</name>
</gene>
<sequence length="66" mass="7362">GTDKLYSSCGTMCPWTCTNLYDDDECPEECNRGCFCPRGMVVDRNGKCVLATRCGCKYEGKMFLVS</sequence>
<keyword evidence="1" id="KW-1015">Disulfide bond</keyword>
<dbReference type="OrthoDB" id="6236007at2759"/>
<dbReference type="Gene3D" id="2.10.25.10">
    <property type="entry name" value="Laminin"/>
    <property type="match status" value="1"/>
</dbReference>
<proteinExistence type="predicted"/>
<dbReference type="Pfam" id="PF01826">
    <property type="entry name" value="TIL"/>
    <property type="match status" value="1"/>
</dbReference>
<dbReference type="FunFam" id="2.10.25.10:FF:000055">
    <property type="entry name" value="alpha-tectorin isoform X1"/>
    <property type="match status" value="1"/>
</dbReference>
<evidence type="ECO:0000259" key="2">
    <source>
        <dbReference type="Pfam" id="PF01826"/>
    </source>
</evidence>
<accession>A7RFH4</accession>
<evidence type="ECO:0000256" key="1">
    <source>
        <dbReference type="ARBA" id="ARBA00023157"/>
    </source>
</evidence>
<keyword evidence="4" id="KW-1185">Reference proteome</keyword>
<dbReference type="HOGENOM" id="CLU_156801_4_0_1"/>
<dbReference type="AlphaFoldDB" id="A7RFH4"/>
<dbReference type="KEGG" id="nve:5521906"/>
<feature type="non-terminal residue" evidence="3">
    <location>
        <position position="1"/>
    </location>
</feature>
<reference evidence="3 4" key="1">
    <citation type="journal article" date="2007" name="Science">
        <title>Sea anemone genome reveals ancestral eumetazoan gene repertoire and genomic organization.</title>
        <authorList>
            <person name="Putnam N.H."/>
            <person name="Srivastava M."/>
            <person name="Hellsten U."/>
            <person name="Dirks B."/>
            <person name="Chapman J."/>
            <person name="Salamov A."/>
            <person name="Terry A."/>
            <person name="Shapiro H."/>
            <person name="Lindquist E."/>
            <person name="Kapitonov V.V."/>
            <person name="Jurka J."/>
            <person name="Genikhovich G."/>
            <person name="Grigoriev I.V."/>
            <person name="Lucas S.M."/>
            <person name="Steele R.E."/>
            <person name="Finnerty J.R."/>
            <person name="Technau U."/>
            <person name="Martindale M.Q."/>
            <person name="Rokhsar D.S."/>
        </authorList>
    </citation>
    <scope>NUCLEOTIDE SEQUENCE [LARGE SCALE GENOMIC DNA]</scope>
    <source>
        <strain evidence="4">CH2 X CH6</strain>
    </source>
</reference>
<name>A7RFH4_NEMVE</name>
<protein>
    <recommendedName>
        <fullName evidence="2">TIL domain-containing protein</fullName>
    </recommendedName>
</protein>
<dbReference type="PhylomeDB" id="A7RFH4"/>
<dbReference type="Proteomes" id="UP000001593">
    <property type="component" value="Unassembled WGS sequence"/>
</dbReference>
<organism evidence="3 4">
    <name type="scientific">Nematostella vectensis</name>
    <name type="common">Starlet sea anemone</name>
    <dbReference type="NCBI Taxonomy" id="45351"/>
    <lineage>
        <taxon>Eukaryota</taxon>
        <taxon>Metazoa</taxon>
        <taxon>Cnidaria</taxon>
        <taxon>Anthozoa</taxon>
        <taxon>Hexacorallia</taxon>
        <taxon>Actiniaria</taxon>
        <taxon>Edwardsiidae</taxon>
        <taxon>Nematostella</taxon>
    </lineage>
</organism>